<reference evidence="3" key="1">
    <citation type="submission" date="2011-10" db="EMBL/GenBank/DDBJ databases">
        <title>The Genome Sequence of Oxalobacter formigenes HOxBLS.</title>
        <authorList>
            <consortium name="The Broad Institute Genome Sequencing Platform"/>
            <person name="Earl A."/>
            <person name="Ward D."/>
            <person name="Feldgarden M."/>
            <person name="Gevers D."/>
            <person name="Allison M.J."/>
            <person name="Humphrey S."/>
            <person name="Young S.K."/>
            <person name="Zeng Q."/>
            <person name="Gargeya S."/>
            <person name="Fitzgerald M."/>
            <person name="Haas B."/>
            <person name="Abouelleil A."/>
            <person name="Alvarado L."/>
            <person name="Arachchi H.M."/>
            <person name="Berlin A."/>
            <person name="Brown A."/>
            <person name="Chapman S.B."/>
            <person name="Chen Z."/>
            <person name="Dunbar C."/>
            <person name="Freedman E."/>
            <person name="Gearin G."/>
            <person name="Goldberg J."/>
            <person name="Griggs A."/>
            <person name="Gujja S."/>
            <person name="Heiman D."/>
            <person name="Howarth C."/>
            <person name="Larson L."/>
            <person name="Lui A."/>
            <person name="MacDonald P.J.P."/>
            <person name="Montmayeur A."/>
            <person name="Murphy C."/>
            <person name="Neiman D."/>
            <person name="Pearson M."/>
            <person name="Priest M."/>
            <person name="Roberts A."/>
            <person name="Saif S."/>
            <person name="Shea T."/>
            <person name="Shenoy N."/>
            <person name="Sisk P."/>
            <person name="Stolte C."/>
            <person name="Sykes S."/>
            <person name="Wortman J."/>
            <person name="Nusbaum C."/>
            <person name="Birren B."/>
        </authorList>
    </citation>
    <scope>NUCLEOTIDE SEQUENCE [LARGE SCALE GENOMIC DNA]</scope>
    <source>
        <strain evidence="3">HOxBLS</strain>
    </source>
</reference>
<feature type="chain" id="PRO_5004599459" description="Sel1 repeat family protein" evidence="2">
    <location>
        <begin position="17"/>
        <end position="573"/>
    </location>
</feature>
<evidence type="ECO:0000256" key="1">
    <source>
        <dbReference type="SAM" id="MobiDB-lite"/>
    </source>
</evidence>
<feature type="region of interest" description="Disordered" evidence="1">
    <location>
        <begin position="548"/>
        <end position="573"/>
    </location>
</feature>
<evidence type="ECO:0000313" key="4">
    <source>
        <dbReference type="Proteomes" id="UP000003973"/>
    </source>
</evidence>
<keyword evidence="4" id="KW-1185">Reference proteome</keyword>
<feature type="signal peptide" evidence="2">
    <location>
        <begin position="1"/>
        <end position="16"/>
    </location>
</feature>
<comment type="caution">
    <text evidence="3">The sequence shown here is derived from an EMBL/GenBank/DDBJ whole genome shotgun (WGS) entry which is preliminary data.</text>
</comment>
<accession>T5LT41</accession>
<dbReference type="InterPro" id="IPR011990">
    <property type="entry name" value="TPR-like_helical_dom_sf"/>
</dbReference>
<dbReference type="PANTHER" id="PTHR11102">
    <property type="entry name" value="SEL-1-LIKE PROTEIN"/>
    <property type="match status" value="1"/>
</dbReference>
<evidence type="ECO:0000256" key="2">
    <source>
        <dbReference type="SAM" id="SignalP"/>
    </source>
</evidence>
<dbReference type="Proteomes" id="UP000003973">
    <property type="component" value="Unassembled WGS sequence"/>
</dbReference>
<dbReference type="EMBL" id="ACDP02000020">
    <property type="protein sequence ID" value="EQM95219.1"/>
    <property type="molecule type" value="Genomic_DNA"/>
</dbReference>
<dbReference type="InterPro" id="IPR006597">
    <property type="entry name" value="Sel1-like"/>
</dbReference>
<dbReference type="Pfam" id="PF08238">
    <property type="entry name" value="Sel1"/>
    <property type="match status" value="7"/>
</dbReference>
<dbReference type="InterPro" id="IPR050767">
    <property type="entry name" value="Sel1_AlgK"/>
</dbReference>
<keyword evidence="2" id="KW-0732">Signal</keyword>
<evidence type="ECO:0008006" key="5">
    <source>
        <dbReference type="Google" id="ProtNLM"/>
    </source>
</evidence>
<gene>
    <name evidence="3" type="ORF">OFAG_02215</name>
</gene>
<organism evidence="3 4">
    <name type="scientific">Oxalobacter paraformigenes</name>
    <dbReference type="NCBI Taxonomy" id="556268"/>
    <lineage>
        <taxon>Bacteria</taxon>
        <taxon>Pseudomonadati</taxon>
        <taxon>Pseudomonadota</taxon>
        <taxon>Betaproteobacteria</taxon>
        <taxon>Burkholderiales</taxon>
        <taxon>Oxalobacteraceae</taxon>
        <taxon>Oxalobacter</taxon>
    </lineage>
</organism>
<protein>
    <recommendedName>
        <fullName evidence="5">Sel1 repeat family protein</fullName>
    </recommendedName>
</protein>
<evidence type="ECO:0000313" key="3">
    <source>
        <dbReference type="EMBL" id="EQM95219.1"/>
    </source>
</evidence>
<feature type="compositionally biased region" description="Basic and acidic residues" evidence="1">
    <location>
        <begin position="564"/>
        <end position="573"/>
    </location>
</feature>
<proteinExistence type="predicted"/>
<dbReference type="HOGENOM" id="CLU_395267_0_0_4"/>
<dbReference type="SMART" id="SM00671">
    <property type="entry name" value="SEL1"/>
    <property type="match status" value="8"/>
</dbReference>
<dbReference type="eggNOG" id="COG0790">
    <property type="taxonomic scope" value="Bacteria"/>
</dbReference>
<dbReference type="Gene3D" id="1.25.40.10">
    <property type="entry name" value="Tetratricopeptide repeat domain"/>
    <property type="match status" value="2"/>
</dbReference>
<dbReference type="SUPFAM" id="SSF81901">
    <property type="entry name" value="HCP-like"/>
    <property type="match status" value="3"/>
</dbReference>
<sequence length="573" mass="61172">MAVASVWLAAGLPGLAADTAADFPARRCQDAFGCIPGESCREAKALYARARRGDREAATALGLRLMMGNGVMPDDLAAMRWFEKAAAKGDTVAQVALGAYLTRRESPEETVAQGLAYLEKAAKAGNPVASSNLAMLYRIGRRGIPENGALAEKWTRWTNRLAEERMIREIKRAVGPYRDVLSVRAGQPDDVLLAESVKAAAAGGETMAQTLYGVWLASGDMEKAGISRDLLKGADVLAGAAKSGDAVAAFALGDLLWVGTGALERNPEAAAGWLKQAAEGGHAKGMALYGFLLLNGLYAEMDPARGLAYLEEAVRQGLPEAQMALASVWMGMNEREKALRAFGNTLSCRDCTVERSILAWKYGAGNGPVTGEPENMTEIRRLAQFGDPTAMLYLGMACDVGAGGRRDACQAVRWYEKAAEKGMQAVYLPLAMACVETDDLACARKWLAAAACSAEAMGSPYHFMLAFALDEVWLDDRKEANGADRAAVSGDRVKSRAKRLRWLHQEARRGNGAAAAVLGGLYEAGIGVAKDEEQSAMWRQRAREAQACRRLPLADSPSAGGMDGSRKPEGEAR</sequence>
<dbReference type="PANTHER" id="PTHR11102:SF160">
    <property type="entry name" value="ERAD-ASSOCIATED E3 UBIQUITIN-PROTEIN LIGASE COMPONENT HRD3"/>
    <property type="match status" value="1"/>
</dbReference>
<name>T5LT41_9BURK</name>
<dbReference type="AlphaFoldDB" id="T5LT41"/>